<dbReference type="SUPFAM" id="SSF56300">
    <property type="entry name" value="Metallo-dependent phosphatases"/>
    <property type="match status" value="1"/>
</dbReference>
<dbReference type="InterPro" id="IPR051158">
    <property type="entry name" value="Metallophosphoesterase_sf"/>
</dbReference>
<protein>
    <submittedName>
        <fullName evidence="2">Ser/threonine protein phosphatase</fullName>
    </submittedName>
</protein>
<feature type="domain" description="Calcineurin-like phosphoesterase" evidence="1">
    <location>
        <begin position="5"/>
        <end position="196"/>
    </location>
</feature>
<dbReference type="InterPro" id="IPR029052">
    <property type="entry name" value="Metallo-depent_PP-like"/>
</dbReference>
<evidence type="ECO:0000259" key="1">
    <source>
        <dbReference type="Pfam" id="PF00149"/>
    </source>
</evidence>
<dbReference type="PANTHER" id="PTHR31302:SF22">
    <property type="entry name" value="PHOSPHOESTERASE"/>
    <property type="match status" value="1"/>
</dbReference>
<dbReference type="InterPro" id="IPR004843">
    <property type="entry name" value="Calcineurin-like_PHP"/>
</dbReference>
<dbReference type="InterPro" id="IPR014578">
    <property type="entry name" value="Pesterase_CT488"/>
</dbReference>
<dbReference type="EMBL" id="AP023415">
    <property type="protein sequence ID" value="BCK78378.1"/>
    <property type="molecule type" value="Genomic_DNA"/>
</dbReference>
<accession>A0A810PNP5</accession>
<reference evidence="2" key="1">
    <citation type="submission" date="2020-09" db="EMBL/GenBank/DDBJ databases">
        <title>New species isolated from human feces.</title>
        <authorList>
            <person name="Kitahara M."/>
            <person name="Shigeno Y."/>
            <person name="Shime M."/>
            <person name="Matsumoto Y."/>
            <person name="Nakamura S."/>
            <person name="Motooka D."/>
            <person name="Fukuoka S."/>
            <person name="Nishikawa H."/>
            <person name="Benno Y."/>
        </authorList>
    </citation>
    <scope>NUCLEOTIDE SEQUENCE</scope>
    <source>
        <strain evidence="2">MM35</strain>
    </source>
</reference>
<proteinExistence type="predicted"/>
<dbReference type="Pfam" id="PF00149">
    <property type="entry name" value="Metallophos"/>
    <property type="match status" value="1"/>
</dbReference>
<dbReference type="Proteomes" id="UP000681343">
    <property type="component" value="Chromosome"/>
</dbReference>
<evidence type="ECO:0000313" key="2">
    <source>
        <dbReference type="EMBL" id="BCK78378.1"/>
    </source>
</evidence>
<gene>
    <name evidence="2" type="ORF">MM35RIKEN_05700</name>
</gene>
<sequence>MALYTIGDLHLSLGSDKPMDIFGEGWSNYVERIREGFSELGSEDVTVLCGDLSWGMSLEESMQDLTFIHELPGKKILMKGNHDYWWNTAAKMQRFFDEHGLDSLQILHNNCIFYGDIALCGTRGWFYELEEPGGHTEKMRSREAGRLETSLKAAGEREKLCFLHYPPLYTGYRCEEMLRLLQQYGVKKCCYGHLHGGTAHARAVQGERDGTDFSLVSADYLRFKPKKILE</sequence>
<name>A0A810PNP5_9FIRM</name>
<keyword evidence="3" id="KW-1185">Reference proteome</keyword>
<dbReference type="KEGG" id="vfa:MM35RIKEN_05700"/>
<dbReference type="PIRSF" id="PIRSF033094">
    <property type="entry name" value="Pesterase_CT488"/>
    <property type="match status" value="1"/>
</dbReference>
<dbReference type="RefSeq" id="WP_212819112.1">
    <property type="nucleotide sequence ID" value="NZ_AP023415.1"/>
</dbReference>
<dbReference type="PANTHER" id="PTHR31302">
    <property type="entry name" value="TRANSMEMBRANE PROTEIN WITH METALLOPHOSPHOESTERASE DOMAIN-RELATED"/>
    <property type="match status" value="1"/>
</dbReference>
<evidence type="ECO:0000313" key="3">
    <source>
        <dbReference type="Proteomes" id="UP000681343"/>
    </source>
</evidence>
<organism evidence="2 3">
    <name type="scientific">Vescimonas fastidiosa</name>
    <dbReference type="NCBI Taxonomy" id="2714353"/>
    <lineage>
        <taxon>Bacteria</taxon>
        <taxon>Bacillati</taxon>
        <taxon>Bacillota</taxon>
        <taxon>Clostridia</taxon>
        <taxon>Eubacteriales</taxon>
        <taxon>Oscillospiraceae</taxon>
        <taxon>Vescimonas</taxon>
    </lineage>
</organism>
<dbReference type="AlphaFoldDB" id="A0A810PNP5"/>
<dbReference type="Gene3D" id="3.60.21.10">
    <property type="match status" value="1"/>
</dbReference>
<dbReference type="GO" id="GO:0016787">
    <property type="term" value="F:hydrolase activity"/>
    <property type="evidence" value="ECO:0007669"/>
    <property type="project" value="InterPro"/>
</dbReference>